<evidence type="ECO:0000256" key="1">
    <source>
        <dbReference type="ARBA" id="ARBA00038215"/>
    </source>
</evidence>
<dbReference type="Pfam" id="PF11954">
    <property type="entry name" value="DUF3471"/>
    <property type="match status" value="1"/>
</dbReference>
<feature type="domain" description="Beta-lactamase-related" evidence="2">
    <location>
        <begin position="18"/>
        <end position="356"/>
    </location>
</feature>
<dbReference type="EMBL" id="JAIFTL010000014">
    <property type="protein sequence ID" value="KAG9326746.1"/>
    <property type="molecule type" value="Genomic_DNA"/>
</dbReference>
<dbReference type="Gene3D" id="2.40.128.600">
    <property type="match status" value="1"/>
</dbReference>
<dbReference type="PANTHER" id="PTHR46825:SF15">
    <property type="entry name" value="BETA-LACTAMASE-RELATED DOMAIN-CONTAINING PROTEIN"/>
    <property type="match status" value="1"/>
</dbReference>
<dbReference type="InterPro" id="IPR001466">
    <property type="entry name" value="Beta-lactam-related"/>
</dbReference>
<dbReference type="Pfam" id="PF00144">
    <property type="entry name" value="Beta-lactamase"/>
    <property type="match status" value="1"/>
</dbReference>
<dbReference type="PANTHER" id="PTHR46825">
    <property type="entry name" value="D-ALANYL-D-ALANINE-CARBOXYPEPTIDASE/ENDOPEPTIDASE AMPH"/>
    <property type="match status" value="1"/>
</dbReference>
<evidence type="ECO:0000259" key="2">
    <source>
        <dbReference type="Pfam" id="PF00144"/>
    </source>
</evidence>
<dbReference type="AlphaFoldDB" id="A0A9P8AC36"/>
<reference evidence="4" key="1">
    <citation type="submission" date="2021-07" db="EMBL/GenBank/DDBJ databases">
        <title>Draft genome of Mortierella alpina, strain LL118, isolated from an aspen leaf litter sample.</title>
        <authorList>
            <person name="Yang S."/>
            <person name="Vinatzer B.A."/>
        </authorList>
    </citation>
    <scope>NUCLEOTIDE SEQUENCE</scope>
    <source>
        <strain evidence="4">LL118</strain>
    </source>
</reference>
<sequence>MQLHESEQPTLAGLSKVLENARVRCGIPGMSVAVLYKGELIYVAGFGKRNESEPFTPQTLTSIASVTKAFTATAIGELVAEGKMDWDTTPVSQYLPGFELKDQTLTSQLTLADLLSHRSGLPNVDLAWFRNTESTRDLIKRLKHVDISPKLGSKCLYNNVMYAVAGEAGANVAGIPYEELVKTKVLKPLGMTRSGFSAMEMKTHADHAMPYLADSLKDAQEGRFTLGYLDDIYMADAAAGDIYSNVLDLVRWGSAVMHGGEIDGKQVLNKENIQETLTAHTFRKTTRRAPDFAPALAYGLGWMIDSYKGRTVYYHGGSNPGFISNVAMFPDDDLVIAHLTNIDATKLPANVPYLIADRLLCLPKTQDWVEVSIKETQELYDLLKAASKIDLPEQRNGPPTHPLHEYVGEYSNPVYGKVSVRLENEKNIRGGGGGGEALYFKMRTLDSRMNHYHFDTFTAALKDFALQIGAVMTFHTGENGQVEDLRFMVQSDIVEFKREQARRIEE</sequence>
<proteinExistence type="inferred from homology"/>
<dbReference type="Proteomes" id="UP000717515">
    <property type="component" value="Unassembled WGS sequence"/>
</dbReference>
<dbReference type="InterPro" id="IPR050491">
    <property type="entry name" value="AmpC-like"/>
</dbReference>
<gene>
    <name evidence="4" type="ORF">KVV02_008636</name>
</gene>
<evidence type="ECO:0000313" key="4">
    <source>
        <dbReference type="EMBL" id="KAG9326746.1"/>
    </source>
</evidence>
<evidence type="ECO:0008006" key="6">
    <source>
        <dbReference type="Google" id="ProtNLM"/>
    </source>
</evidence>
<accession>A0A9P8AC36</accession>
<feature type="domain" description="Peptidase S12 Pab87-related C-terminal" evidence="3">
    <location>
        <begin position="395"/>
        <end position="488"/>
    </location>
</feature>
<comment type="caution">
    <text evidence="4">The sequence shown here is derived from an EMBL/GenBank/DDBJ whole genome shotgun (WGS) entry which is preliminary data.</text>
</comment>
<comment type="similarity">
    <text evidence="1">Belongs to the peptidase S12 family.</text>
</comment>
<name>A0A9P8AC36_MORAP</name>
<dbReference type="InterPro" id="IPR012338">
    <property type="entry name" value="Beta-lactam/transpept-like"/>
</dbReference>
<dbReference type="Gene3D" id="3.40.710.10">
    <property type="entry name" value="DD-peptidase/beta-lactamase superfamily"/>
    <property type="match status" value="1"/>
</dbReference>
<evidence type="ECO:0000313" key="5">
    <source>
        <dbReference type="Proteomes" id="UP000717515"/>
    </source>
</evidence>
<organism evidence="4 5">
    <name type="scientific">Mortierella alpina</name>
    <name type="common">Oleaginous fungus</name>
    <name type="synonym">Mortierella renispora</name>
    <dbReference type="NCBI Taxonomy" id="64518"/>
    <lineage>
        <taxon>Eukaryota</taxon>
        <taxon>Fungi</taxon>
        <taxon>Fungi incertae sedis</taxon>
        <taxon>Mucoromycota</taxon>
        <taxon>Mortierellomycotina</taxon>
        <taxon>Mortierellomycetes</taxon>
        <taxon>Mortierellales</taxon>
        <taxon>Mortierellaceae</taxon>
        <taxon>Mortierella</taxon>
    </lineage>
</organism>
<protein>
    <recommendedName>
        <fullName evidence="6">Beta-lactamase/transpeptidase-like protein</fullName>
    </recommendedName>
</protein>
<evidence type="ECO:0000259" key="3">
    <source>
        <dbReference type="Pfam" id="PF11954"/>
    </source>
</evidence>
<dbReference type="InterPro" id="IPR021860">
    <property type="entry name" value="Peptidase_S12_Pab87-rel_C"/>
</dbReference>
<dbReference type="SUPFAM" id="SSF56601">
    <property type="entry name" value="beta-lactamase/transpeptidase-like"/>
    <property type="match status" value="1"/>
</dbReference>